<evidence type="ECO:0000313" key="7">
    <source>
        <dbReference type="Proteomes" id="UP000755585"/>
    </source>
</evidence>
<organism evidence="6 7">
    <name type="scientific">Kribbella aluminosa</name>
    <dbReference type="NCBI Taxonomy" id="416017"/>
    <lineage>
        <taxon>Bacteria</taxon>
        <taxon>Bacillati</taxon>
        <taxon>Actinomycetota</taxon>
        <taxon>Actinomycetes</taxon>
        <taxon>Propionibacteriales</taxon>
        <taxon>Kribbellaceae</taxon>
        <taxon>Kribbella</taxon>
    </lineage>
</organism>
<dbReference type="Proteomes" id="UP000755585">
    <property type="component" value="Unassembled WGS sequence"/>
</dbReference>
<protein>
    <submittedName>
        <fullName evidence="6">Zinc/manganese transport system substrate-binding protein</fullName>
    </submittedName>
</protein>
<evidence type="ECO:0000256" key="4">
    <source>
        <dbReference type="ARBA" id="ARBA00022729"/>
    </source>
</evidence>
<accession>A0ABS4UWG8</accession>
<keyword evidence="4 5" id="KW-0732">Signal</keyword>
<evidence type="ECO:0000256" key="3">
    <source>
        <dbReference type="ARBA" id="ARBA00022723"/>
    </source>
</evidence>
<feature type="signal peptide" evidence="5">
    <location>
        <begin position="1"/>
        <end position="21"/>
    </location>
</feature>
<evidence type="ECO:0000313" key="6">
    <source>
        <dbReference type="EMBL" id="MBP2355869.1"/>
    </source>
</evidence>
<dbReference type="Gene3D" id="3.40.50.1980">
    <property type="entry name" value="Nitrogenase molybdenum iron protein domain"/>
    <property type="match status" value="2"/>
</dbReference>
<comment type="subcellular location">
    <subcellularLocation>
        <location evidence="1">Cell envelope</location>
    </subcellularLocation>
</comment>
<proteinExistence type="predicted"/>
<dbReference type="Pfam" id="PF01297">
    <property type="entry name" value="ZnuA"/>
    <property type="match status" value="1"/>
</dbReference>
<dbReference type="PANTHER" id="PTHR42953">
    <property type="entry name" value="HIGH-AFFINITY ZINC UPTAKE SYSTEM PROTEIN ZNUA-RELATED"/>
    <property type="match status" value="1"/>
</dbReference>
<evidence type="ECO:0000256" key="2">
    <source>
        <dbReference type="ARBA" id="ARBA00022448"/>
    </source>
</evidence>
<dbReference type="EMBL" id="JAGINT010000002">
    <property type="protein sequence ID" value="MBP2355869.1"/>
    <property type="molecule type" value="Genomic_DNA"/>
</dbReference>
<sequence length="302" mass="31434">MNRRLLVLPAVVAAVALGVSACSSGDAAPAAAGKIKVVASTDVWGDLAAGVGGGKVEVTSIINSPGADPHEFEANTRNQAALAGAAVVIENGGGYDDFMDRMLKTAKNSSATLLNAVTISGKKAAAGEALNEHVWYDFPTVAKVVDQLQQAYAKAAPADASTFQQNATALKQKIDGLVKQEATLKAKYAGQPVAITEPVPLYLLDAVGLQNKTPAEFSKAIEEGSDVPVKVLNATLQLYSKHEVKLLAYNEQTSGPQTERLLNAAKQNNIPVVPVTETLPSGKDYIAWMTANLDAVGAALGR</sequence>
<reference evidence="6 7" key="1">
    <citation type="submission" date="2021-03" db="EMBL/GenBank/DDBJ databases">
        <title>Sequencing the genomes of 1000 actinobacteria strains.</title>
        <authorList>
            <person name="Klenk H.-P."/>
        </authorList>
    </citation>
    <scope>NUCLEOTIDE SEQUENCE [LARGE SCALE GENOMIC DNA]</scope>
    <source>
        <strain evidence="6 7">DSM 18824</strain>
    </source>
</reference>
<dbReference type="PANTHER" id="PTHR42953:SF1">
    <property type="entry name" value="METAL-BINDING PROTEIN HI_0362-RELATED"/>
    <property type="match status" value="1"/>
</dbReference>
<name>A0ABS4UWG8_9ACTN</name>
<keyword evidence="7" id="KW-1185">Reference proteome</keyword>
<dbReference type="RefSeq" id="WP_209698477.1">
    <property type="nucleotide sequence ID" value="NZ_BAAAVU010000005.1"/>
</dbReference>
<dbReference type="PROSITE" id="PS51257">
    <property type="entry name" value="PROKAR_LIPOPROTEIN"/>
    <property type="match status" value="1"/>
</dbReference>
<evidence type="ECO:0000256" key="1">
    <source>
        <dbReference type="ARBA" id="ARBA00004196"/>
    </source>
</evidence>
<dbReference type="InterPro" id="IPR006127">
    <property type="entry name" value="ZnuA-like"/>
</dbReference>
<keyword evidence="3" id="KW-0479">Metal-binding</keyword>
<gene>
    <name evidence="6" type="ORF">JOF29_006979</name>
</gene>
<comment type="caution">
    <text evidence="6">The sequence shown here is derived from an EMBL/GenBank/DDBJ whole genome shotgun (WGS) entry which is preliminary data.</text>
</comment>
<dbReference type="SUPFAM" id="SSF53807">
    <property type="entry name" value="Helical backbone' metal receptor"/>
    <property type="match status" value="1"/>
</dbReference>
<evidence type="ECO:0000256" key="5">
    <source>
        <dbReference type="SAM" id="SignalP"/>
    </source>
</evidence>
<feature type="chain" id="PRO_5045992753" evidence="5">
    <location>
        <begin position="22"/>
        <end position="302"/>
    </location>
</feature>
<keyword evidence="2" id="KW-0813">Transport</keyword>
<dbReference type="InterPro" id="IPR050492">
    <property type="entry name" value="Bact_metal-bind_prot9"/>
</dbReference>